<dbReference type="InterPro" id="IPR036869">
    <property type="entry name" value="J_dom_sf"/>
</dbReference>
<dbReference type="InterPro" id="IPR001623">
    <property type="entry name" value="DnaJ_domain"/>
</dbReference>
<comment type="subunit">
    <text evidence="3">Homodimer.</text>
</comment>
<sequence>MSKKDYYEVLGVSRDASEADLKKAYRRQAMKHHPDRNTENSEEAEVKFKEAKEAHEILSDANKRAAYDQYGHAGVDPSMGGRPGAGAGGGFEDVFGDVFGDIFGGGRRGGQQRAQRGSDLQYNLELSLEDAVFGTEVKIRVPTLTSCTTCSGSGAKKGTSASTCTTCGGAGQVRMQQGFFAVQQTCPQCRGKGKMISDPCSDCHGQGRKQEEKTLSVKVPAGVDTGDRIRLAGEGEAGEHGAPGGDLYVQMHVKDHAIFTRDDNDLHCEMPISIGVAALGGEIEVPTLNGRLRLKIPAETQTGKLFRMRGKGVKPVRGGMTGDLLCRVNVETPVKLSNKQKDLIKEFEKSIQVDGKQHSPKNASWGDRMKQFFDDLKA</sequence>
<keyword evidence="9" id="KW-0862">Zinc</keyword>
<dbReference type="PROSITE" id="PS00636">
    <property type="entry name" value="DNAJ_1"/>
    <property type="match status" value="1"/>
</dbReference>
<dbReference type="CDD" id="cd10747">
    <property type="entry name" value="DnaJ_C"/>
    <property type="match status" value="1"/>
</dbReference>
<keyword evidence="6" id="KW-0479">Metal-binding</keyword>
<dbReference type="Pfam" id="PF00684">
    <property type="entry name" value="DnaJ_CXXCXGXG"/>
    <property type="match status" value="1"/>
</dbReference>
<dbReference type="FunFam" id="2.10.230.10:FF:000002">
    <property type="entry name" value="Molecular chaperone DnaJ"/>
    <property type="match status" value="1"/>
</dbReference>
<keyword evidence="8" id="KW-0863">Zinc-finger</keyword>
<dbReference type="GO" id="GO:0005737">
    <property type="term" value="C:cytoplasm"/>
    <property type="evidence" value="ECO:0007669"/>
    <property type="project" value="UniProtKB-SubCell"/>
</dbReference>
<evidence type="ECO:0000256" key="1">
    <source>
        <dbReference type="ARBA" id="ARBA00001947"/>
    </source>
</evidence>
<dbReference type="GO" id="GO:0042026">
    <property type="term" value="P:protein refolding"/>
    <property type="evidence" value="ECO:0007669"/>
    <property type="project" value="TreeGrafter"/>
</dbReference>
<dbReference type="InterPro" id="IPR036410">
    <property type="entry name" value="HSP_DnaJ_Cys-rich_dom_sf"/>
</dbReference>
<dbReference type="GO" id="GO:0031072">
    <property type="term" value="F:heat shock protein binding"/>
    <property type="evidence" value="ECO:0007669"/>
    <property type="project" value="InterPro"/>
</dbReference>
<protein>
    <submittedName>
        <fullName evidence="14">Chaperone protein DnaJ</fullName>
    </submittedName>
</protein>
<evidence type="ECO:0000256" key="3">
    <source>
        <dbReference type="ARBA" id="ARBA00011738"/>
    </source>
</evidence>
<accession>A0A3B0X7N7</accession>
<evidence type="ECO:0000259" key="13">
    <source>
        <dbReference type="PROSITE" id="PS51188"/>
    </source>
</evidence>
<keyword evidence="11" id="KW-0143">Chaperone</keyword>
<dbReference type="InterPro" id="IPR001305">
    <property type="entry name" value="HSP_DnaJ_Cys-rich_dom"/>
</dbReference>
<reference evidence="14" key="1">
    <citation type="submission" date="2018-06" db="EMBL/GenBank/DDBJ databases">
        <authorList>
            <person name="Zhirakovskaya E."/>
        </authorList>
    </citation>
    <scope>NUCLEOTIDE SEQUENCE</scope>
</reference>
<evidence type="ECO:0000313" key="14">
    <source>
        <dbReference type="EMBL" id="VAW52776.1"/>
    </source>
</evidence>
<dbReference type="Pfam" id="PF01556">
    <property type="entry name" value="DnaJ_C"/>
    <property type="match status" value="1"/>
</dbReference>
<evidence type="ECO:0000256" key="11">
    <source>
        <dbReference type="ARBA" id="ARBA00023186"/>
    </source>
</evidence>
<dbReference type="AlphaFoldDB" id="A0A3B0X7N7"/>
<evidence type="ECO:0000256" key="10">
    <source>
        <dbReference type="ARBA" id="ARBA00023016"/>
    </source>
</evidence>
<dbReference type="SMART" id="SM00271">
    <property type="entry name" value="DnaJ"/>
    <property type="match status" value="1"/>
</dbReference>
<dbReference type="Gene3D" id="1.10.287.110">
    <property type="entry name" value="DnaJ domain"/>
    <property type="match status" value="1"/>
</dbReference>
<evidence type="ECO:0000256" key="8">
    <source>
        <dbReference type="ARBA" id="ARBA00022771"/>
    </source>
</evidence>
<dbReference type="PROSITE" id="PS50076">
    <property type="entry name" value="DNAJ_2"/>
    <property type="match status" value="1"/>
</dbReference>
<dbReference type="PANTHER" id="PTHR43096:SF48">
    <property type="entry name" value="CHAPERONE PROTEIN DNAJ"/>
    <property type="match status" value="1"/>
</dbReference>
<dbReference type="CDD" id="cd06257">
    <property type="entry name" value="DnaJ"/>
    <property type="match status" value="1"/>
</dbReference>
<dbReference type="InterPro" id="IPR008971">
    <property type="entry name" value="HSP40/DnaJ_pept-bd"/>
</dbReference>
<dbReference type="NCBIfam" id="TIGR02349">
    <property type="entry name" value="DnaJ_bact"/>
    <property type="match status" value="1"/>
</dbReference>
<keyword evidence="7" id="KW-0677">Repeat</keyword>
<dbReference type="NCBIfam" id="NF008035">
    <property type="entry name" value="PRK10767.1"/>
    <property type="match status" value="1"/>
</dbReference>
<name>A0A3B0X7N7_9ZZZZ</name>
<organism evidence="14">
    <name type="scientific">hydrothermal vent metagenome</name>
    <dbReference type="NCBI Taxonomy" id="652676"/>
    <lineage>
        <taxon>unclassified sequences</taxon>
        <taxon>metagenomes</taxon>
        <taxon>ecological metagenomes</taxon>
    </lineage>
</organism>
<evidence type="ECO:0000256" key="9">
    <source>
        <dbReference type="ARBA" id="ARBA00022833"/>
    </source>
</evidence>
<dbReference type="CDD" id="cd10719">
    <property type="entry name" value="DnaJ_zf"/>
    <property type="match status" value="1"/>
</dbReference>
<comment type="cofactor">
    <cofactor evidence="1">
        <name>Zn(2+)</name>
        <dbReference type="ChEBI" id="CHEBI:29105"/>
    </cofactor>
</comment>
<dbReference type="HAMAP" id="MF_01152">
    <property type="entry name" value="DnaJ"/>
    <property type="match status" value="1"/>
</dbReference>
<evidence type="ECO:0000256" key="6">
    <source>
        <dbReference type="ARBA" id="ARBA00022723"/>
    </source>
</evidence>
<evidence type="ECO:0000256" key="7">
    <source>
        <dbReference type="ARBA" id="ARBA00022737"/>
    </source>
</evidence>
<dbReference type="GO" id="GO:0009408">
    <property type="term" value="P:response to heat"/>
    <property type="evidence" value="ECO:0007669"/>
    <property type="project" value="InterPro"/>
</dbReference>
<dbReference type="Gene3D" id="2.10.230.10">
    <property type="entry name" value="Heat shock protein DnaJ, cysteine-rich domain"/>
    <property type="match status" value="1"/>
</dbReference>
<dbReference type="GO" id="GO:0008270">
    <property type="term" value="F:zinc ion binding"/>
    <property type="evidence" value="ECO:0007669"/>
    <property type="project" value="UniProtKB-KW"/>
</dbReference>
<gene>
    <name evidence="14" type="ORF">MNBD_GAMMA05-555</name>
</gene>
<dbReference type="PRINTS" id="PR00625">
    <property type="entry name" value="JDOMAIN"/>
</dbReference>
<dbReference type="Gene3D" id="2.60.260.20">
    <property type="entry name" value="Urease metallochaperone UreE, N-terminal domain"/>
    <property type="match status" value="2"/>
</dbReference>
<dbReference type="SUPFAM" id="SSF49493">
    <property type="entry name" value="HSP40/DnaJ peptide-binding domain"/>
    <property type="match status" value="2"/>
</dbReference>
<dbReference type="SUPFAM" id="SSF46565">
    <property type="entry name" value="Chaperone J-domain"/>
    <property type="match status" value="1"/>
</dbReference>
<dbReference type="PANTHER" id="PTHR43096">
    <property type="entry name" value="DNAJ HOMOLOG 1, MITOCHONDRIAL-RELATED"/>
    <property type="match status" value="1"/>
</dbReference>
<keyword evidence="4" id="KW-0963">Cytoplasm</keyword>
<evidence type="ECO:0000256" key="4">
    <source>
        <dbReference type="ARBA" id="ARBA00022490"/>
    </source>
</evidence>
<dbReference type="GO" id="GO:0006260">
    <property type="term" value="P:DNA replication"/>
    <property type="evidence" value="ECO:0007669"/>
    <property type="project" value="UniProtKB-KW"/>
</dbReference>
<dbReference type="EMBL" id="UOFE01000030">
    <property type="protein sequence ID" value="VAW52776.1"/>
    <property type="molecule type" value="Genomic_DNA"/>
</dbReference>
<dbReference type="FunFam" id="2.60.260.20:FF:000004">
    <property type="entry name" value="Molecular chaperone DnaJ"/>
    <property type="match status" value="1"/>
</dbReference>
<keyword evidence="10" id="KW-0346">Stress response</keyword>
<proteinExistence type="inferred from homology"/>
<dbReference type="InterPro" id="IPR002939">
    <property type="entry name" value="DnaJ_C"/>
</dbReference>
<evidence type="ECO:0000256" key="2">
    <source>
        <dbReference type="ARBA" id="ARBA00004496"/>
    </source>
</evidence>
<dbReference type="GO" id="GO:0051082">
    <property type="term" value="F:unfolded protein binding"/>
    <property type="evidence" value="ECO:0007669"/>
    <property type="project" value="InterPro"/>
</dbReference>
<feature type="domain" description="J" evidence="12">
    <location>
        <begin position="5"/>
        <end position="71"/>
    </location>
</feature>
<dbReference type="GO" id="GO:0005524">
    <property type="term" value="F:ATP binding"/>
    <property type="evidence" value="ECO:0007669"/>
    <property type="project" value="InterPro"/>
</dbReference>
<dbReference type="InterPro" id="IPR018253">
    <property type="entry name" value="DnaJ_domain_CS"/>
</dbReference>
<dbReference type="InterPro" id="IPR012724">
    <property type="entry name" value="DnaJ"/>
</dbReference>
<feature type="domain" description="CR-type" evidence="13">
    <location>
        <begin position="134"/>
        <end position="212"/>
    </location>
</feature>
<evidence type="ECO:0000256" key="5">
    <source>
        <dbReference type="ARBA" id="ARBA00022705"/>
    </source>
</evidence>
<dbReference type="PROSITE" id="PS51188">
    <property type="entry name" value="ZF_CR"/>
    <property type="match status" value="1"/>
</dbReference>
<comment type="subcellular location">
    <subcellularLocation>
        <location evidence="2">Cytoplasm</location>
    </subcellularLocation>
</comment>
<dbReference type="SUPFAM" id="SSF57938">
    <property type="entry name" value="DnaJ/Hsp40 cysteine-rich domain"/>
    <property type="match status" value="1"/>
</dbReference>
<evidence type="ECO:0000259" key="12">
    <source>
        <dbReference type="PROSITE" id="PS50076"/>
    </source>
</evidence>
<keyword evidence="5" id="KW-0235">DNA replication</keyword>
<dbReference type="Pfam" id="PF00226">
    <property type="entry name" value="DnaJ"/>
    <property type="match status" value="1"/>
</dbReference>